<dbReference type="Proteomes" id="UP000219167">
    <property type="component" value="Unassembled WGS sequence"/>
</dbReference>
<keyword evidence="2" id="KW-1185">Reference proteome</keyword>
<reference evidence="1 2" key="1">
    <citation type="submission" date="2017-08" db="EMBL/GenBank/DDBJ databases">
        <authorList>
            <person name="de Groot N.N."/>
        </authorList>
    </citation>
    <scope>NUCLEOTIDE SEQUENCE [LARGE SCALE GENOMIC DNA]</scope>
    <source>
        <strain evidence="1 2">JC85</strain>
    </source>
</reference>
<dbReference type="EMBL" id="OBQD01000024">
    <property type="protein sequence ID" value="SOC46767.1"/>
    <property type="molecule type" value="Genomic_DNA"/>
</dbReference>
<evidence type="ECO:0000313" key="1">
    <source>
        <dbReference type="EMBL" id="SOC46767.1"/>
    </source>
</evidence>
<dbReference type="AlphaFoldDB" id="A0A285UYM5"/>
<evidence type="ECO:0000313" key="2">
    <source>
        <dbReference type="Proteomes" id="UP000219167"/>
    </source>
</evidence>
<protein>
    <submittedName>
        <fullName evidence="1">Uncharacterized protein</fullName>
    </submittedName>
</protein>
<name>A0A285UYM5_9HYPH</name>
<proteinExistence type="predicted"/>
<gene>
    <name evidence="1" type="ORF">SAMN05892877_12431</name>
</gene>
<accession>A0A285UYM5</accession>
<organism evidence="1 2">
    <name type="scientific">Rhizobium subbaraonis</name>
    <dbReference type="NCBI Taxonomy" id="908946"/>
    <lineage>
        <taxon>Bacteria</taxon>
        <taxon>Pseudomonadati</taxon>
        <taxon>Pseudomonadota</taxon>
        <taxon>Alphaproteobacteria</taxon>
        <taxon>Hyphomicrobiales</taxon>
        <taxon>Rhizobiaceae</taxon>
        <taxon>Rhizobium/Agrobacterium group</taxon>
        <taxon>Rhizobium</taxon>
    </lineage>
</organism>
<sequence length="80" mass="8738">MAVDHLKRQDAQMTILRRDRIGVALGADAAAVDRATVLARPQRRALAVAAREVGPEDEDGWGGSRDRHGKLLAVAARRER</sequence>
<dbReference type="RefSeq" id="WP_176526909.1">
    <property type="nucleotide sequence ID" value="NZ_OBQD01000024.1"/>
</dbReference>